<feature type="domain" description="M23ase beta-sheet core" evidence="2">
    <location>
        <begin position="67"/>
        <end position="159"/>
    </location>
</feature>
<evidence type="ECO:0000256" key="1">
    <source>
        <dbReference type="SAM" id="SignalP"/>
    </source>
</evidence>
<protein>
    <submittedName>
        <fullName evidence="3">Murein DD-endopeptidase MepM/ murein hydrolase activator NlpD</fullName>
    </submittedName>
</protein>
<gene>
    <name evidence="3" type="ORF">FHX49_000158</name>
</gene>
<dbReference type="InterPro" id="IPR016047">
    <property type="entry name" value="M23ase_b-sheet_dom"/>
</dbReference>
<comment type="caution">
    <text evidence="3">The sequence shown here is derived from an EMBL/GenBank/DDBJ whole genome shotgun (WGS) entry which is preliminary data.</text>
</comment>
<proteinExistence type="predicted"/>
<keyword evidence="3" id="KW-0378">Hydrolase</keyword>
<dbReference type="SUPFAM" id="SSF51261">
    <property type="entry name" value="Duplicated hybrid motif"/>
    <property type="match status" value="1"/>
</dbReference>
<dbReference type="RefSeq" id="WP_165142680.1">
    <property type="nucleotide sequence ID" value="NZ_CP049255.1"/>
</dbReference>
<feature type="chain" id="PRO_5038906437" evidence="1">
    <location>
        <begin position="23"/>
        <end position="175"/>
    </location>
</feature>
<dbReference type="GO" id="GO:0004222">
    <property type="term" value="F:metalloendopeptidase activity"/>
    <property type="evidence" value="ECO:0007669"/>
    <property type="project" value="TreeGrafter"/>
</dbReference>
<dbReference type="InterPro" id="IPR050570">
    <property type="entry name" value="Cell_wall_metabolism_enzyme"/>
</dbReference>
<dbReference type="Pfam" id="PF01551">
    <property type="entry name" value="Peptidase_M23"/>
    <property type="match status" value="1"/>
</dbReference>
<accession>A0A7W4YM14</accession>
<dbReference type="CDD" id="cd12797">
    <property type="entry name" value="M23_peptidase"/>
    <property type="match status" value="1"/>
</dbReference>
<keyword evidence="4" id="KW-1185">Reference proteome</keyword>
<evidence type="ECO:0000259" key="2">
    <source>
        <dbReference type="Pfam" id="PF01551"/>
    </source>
</evidence>
<keyword evidence="1" id="KW-0732">Signal</keyword>
<dbReference type="PANTHER" id="PTHR21666:SF270">
    <property type="entry name" value="MUREIN HYDROLASE ACTIVATOR ENVC"/>
    <property type="match status" value="1"/>
</dbReference>
<evidence type="ECO:0000313" key="4">
    <source>
        <dbReference type="Proteomes" id="UP000529310"/>
    </source>
</evidence>
<dbReference type="AlphaFoldDB" id="A0A7W4YM14"/>
<dbReference type="Gene3D" id="2.70.70.10">
    <property type="entry name" value="Glucose Permease (Domain IIA)"/>
    <property type="match status" value="1"/>
</dbReference>
<dbReference type="InterPro" id="IPR011055">
    <property type="entry name" value="Dup_hybrid_motif"/>
</dbReference>
<feature type="signal peptide" evidence="1">
    <location>
        <begin position="1"/>
        <end position="22"/>
    </location>
</feature>
<dbReference type="Proteomes" id="UP000529310">
    <property type="component" value="Unassembled WGS sequence"/>
</dbReference>
<organism evidence="3 4">
    <name type="scientific">Microbacterium endophyticum</name>
    <dbReference type="NCBI Taxonomy" id="1526412"/>
    <lineage>
        <taxon>Bacteria</taxon>
        <taxon>Bacillati</taxon>
        <taxon>Actinomycetota</taxon>
        <taxon>Actinomycetes</taxon>
        <taxon>Micrococcales</taxon>
        <taxon>Microbacteriaceae</taxon>
        <taxon>Microbacterium</taxon>
    </lineage>
</organism>
<name>A0A7W4YM14_9MICO</name>
<evidence type="ECO:0000313" key="3">
    <source>
        <dbReference type="EMBL" id="MBB2974617.1"/>
    </source>
</evidence>
<dbReference type="PANTHER" id="PTHR21666">
    <property type="entry name" value="PEPTIDASE-RELATED"/>
    <property type="match status" value="1"/>
</dbReference>
<reference evidence="3 4" key="1">
    <citation type="submission" date="2020-08" db="EMBL/GenBank/DDBJ databases">
        <title>Sequencing the genomes of 1000 actinobacteria strains.</title>
        <authorList>
            <person name="Klenk H.-P."/>
        </authorList>
    </citation>
    <scope>NUCLEOTIDE SEQUENCE [LARGE SCALE GENOMIC DNA]</scope>
    <source>
        <strain evidence="3 4">DSM 27099</strain>
    </source>
</reference>
<dbReference type="EMBL" id="JACHWQ010000001">
    <property type="protein sequence ID" value="MBB2974617.1"/>
    <property type="molecule type" value="Genomic_DNA"/>
</dbReference>
<sequence>MLTTRQALLVSTVLSLISLALSTDSPIDARSSFSPGLANSGREWVWPAADFDMHYSYSAPAHEYAPGHRGVDLELRGDNAVVSPADGKVAFSGMVADRPVLTISHGDGLVSTLEPVSSTLVSGTYVNAGTVVGVLSTGGHAAEGTLHFGVREDGSYINPLSLFSDIPRAVLLPCC</sequence>